<evidence type="ECO:0000256" key="4">
    <source>
        <dbReference type="ARBA" id="ARBA00022576"/>
    </source>
</evidence>
<dbReference type="EMBL" id="MU854343">
    <property type="protein sequence ID" value="KAK4042307.1"/>
    <property type="molecule type" value="Genomic_DNA"/>
</dbReference>
<dbReference type="InterPro" id="IPR015422">
    <property type="entry name" value="PyrdxlP-dep_Trfase_small"/>
</dbReference>
<protein>
    <recommendedName>
        <fullName evidence="3">alanine--glyoxylate transaminase</fullName>
        <ecNumber evidence="3">2.6.1.44</ecNumber>
    </recommendedName>
</protein>
<accession>A0AAN6STS9</accession>
<dbReference type="EC" id="2.6.1.44" evidence="3"/>
<keyword evidence="9" id="KW-1185">Reference proteome</keyword>
<dbReference type="PANTHER" id="PTHR21152">
    <property type="entry name" value="AMINOTRANSFERASE CLASS V"/>
    <property type="match status" value="1"/>
</dbReference>
<sequence>MLPEVSKLPHTRRAVFRRLRPASMPRQNPPDNHPSRLSLISRHLAPVYPINTPYTVERLPDTVDTSLLPKTQSRNFSTSPKMSSQPPHPTLLIPGPIEFDDAVLQSMSHFSESHVGPGFVATFGETLTMLRKLFQTTDPSSQPFVISGSGTLGWDLVAANLIEPGEDVLVLGTGYFSDGFADCLRVYGASVTELKAPVGTKPQLPEIEKALAGKRYKAITVTHVDTSTGVLSELKQLSALVHKVSPDTLVIVDGVCSVACEEIDFDAWGLDGVVTASQKAIGCPAGLSISMFSGRAMKAVQNRKTPPAAYFASMKNWTPIMQNYEAKKPSYFATPSPQLVHALHTALGQILARPVSDRFAAHKAGSDKIKKAVADLGLKQVAANPDEQAHGMTAIYLPEGVKGADLLPILAKKGVVFAGGIHKEIAAKYIRFGHMGVSLLDATRNDVPHAMKSLEEGLAECGYKKA</sequence>
<keyword evidence="6" id="KW-0663">Pyridoxal phosphate</keyword>
<dbReference type="GO" id="GO:0005777">
    <property type="term" value="C:peroxisome"/>
    <property type="evidence" value="ECO:0007669"/>
    <property type="project" value="TreeGrafter"/>
</dbReference>
<dbReference type="Gene3D" id="3.90.1150.10">
    <property type="entry name" value="Aspartate Aminotransferase, domain 1"/>
    <property type="match status" value="1"/>
</dbReference>
<dbReference type="InterPro" id="IPR015424">
    <property type="entry name" value="PyrdxlP-dep_Trfase"/>
</dbReference>
<gene>
    <name evidence="8" type="ORF">C8A01DRAFT_14101</name>
</gene>
<comment type="similarity">
    <text evidence="2">Belongs to the class-V pyridoxal-phosphate-dependent aminotransferase family.</text>
</comment>
<evidence type="ECO:0000313" key="9">
    <source>
        <dbReference type="Proteomes" id="UP001303115"/>
    </source>
</evidence>
<comment type="caution">
    <text evidence="8">The sequence shown here is derived from an EMBL/GenBank/DDBJ whole genome shotgun (WGS) entry which is preliminary data.</text>
</comment>
<dbReference type="AlphaFoldDB" id="A0AAN6STS9"/>
<name>A0AAN6STS9_9PEZI</name>
<evidence type="ECO:0000256" key="6">
    <source>
        <dbReference type="ARBA" id="ARBA00022898"/>
    </source>
</evidence>
<reference evidence="9" key="1">
    <citation type="journal article" date="2023" name="Mol. Phylogenet. Evol.">
        <title>Genome-scale phylogeny and comparative genomics of the fungal order Sordariales.</title>
        <authorList>
            <person name="Hensen N."/>
            <person name="Bonometti L."/>
            <person name="Westerberg I."/>
            <person name="Brannstrom I.O."/>
            <person name="Guillou S."/>
            <person name="Cros-Aarteil S."/>
            <person name="Calhoun S."/>
            <person name="Haridas S."/>
            <person name="Kuo A."/>
            <person name="Mondo S."/>
            <person name="Pangilinan J."/>
            <person name="Riley R."/>
            <person name="LaButti K."/>
            <person name="Andreopoulos B."/>
            <person name="Lipzen A."/>
            <person name="Chen C."/>
            <person name="Yan M."/>
            <person name="Daum C."/>
            <person name="Ng V."/>
            <person name="Clum A."/>
            <person name="Steindorff A."/>
            <person name="Ohm R.A."/>
            <person name="Martin F."/>
            <person name="Silar P."/>
            <person name="Natvig D.O."/>
            <person name="Lalanne C."/>
            <person name="Gautier V."/>
            <person name="Ament-Velasquez S.L."/>
            <person name="Kruys A."/>
            <person name="Hutchinson M.I."/>
            <person name="Powell A.J."/>
            <person name="Barry K."/>
            <person name="Miller A.N."/>
            <person name="Grigoriev I.V."/>
            <person name="Debuchy R."/>
            <person name="Gladieux P."/>
            <person name="Hiltunen Thoren M."/>
            <person name="Johannesson H."/>
        </authorList>
    </citation>
    <scope>NUCLEOTIDE SEQUENCE [LARGE SCALE GENOMIC DNA]</scope>
    <source>
        <strain evidence="9">CBS 284.82</strain>
    </source>
</reference>
<evidence type="ECO:0000313" key="8">
    <source>
        <dbReference type="EMBL" id="KAK4042307.1"/>
    </source>
</evidence>
<dbReference type="Gene3D" id="3.40.640.10">
    <property type="entry name" value="Type I PLP-dependent aspartate aminotransferase-like (Major domain)"/>
    <property type="match status" value="1"/>
</dbReference>
<dbReference type="GO" id="GO:0004760">
    <property type="term" value="F:L-serine-pyruvate transaminase activity"/>
    <property type="evidence" value="ECO:0007669"/>
    <property type="project" value="TreeGrafter"/>
</dbReference>
<dbReference type="Pfam" id="PF00266">
    <property type="entry name" value="Aminotran_5"/>
    <property type="match status" value="1"/>
</dbReference>
<evidence type="ECO:0000259" key="7">
    <source>
        <dbReference type="Pfam" id="PF00266"/>
    </source>
</evidence>
<dbReference type="PANTHER" id="PTHR21152:SF24">
    <property type="entry name" value="ALANINE--GLYOXYLATE AMINOTRANSFERASE 1"/>
    <property type="match status" value="1"/>
</dbReference>
<dbReference type="InterPro" id="IPR015421">
    <property type="entry name" value="PyrdxlP-dep_Trfase_major"/>
</dbReference>
<comment type="cofactor">
    <cofactor evidence="1">
        <name>pyridoxal 5'-phosphate</name>
        <dbReference type="ChEBI" id="CHEBI:597326"/>
    </cofactor>
</comment>
<dbReference type="Proteomes" id="UP001303115">
    <property type="component" value="Unassembled WGS sequence"/>
</dbReference>
<dbReference type="InterPro" id="IPR000192">
    <property type="entry name" value="Aminotrans_V_dom"/>
</dbReference>
<organism evidence="8 9">
    <name type="scientific">Parachaetomium inaequale</name>
    <dbReference type="NCBI Taxonomy" id="2588326"/>
    <lineage>
        <taxon>Eukaryota</taxon>
        <taxon>Fungi</taxon>
        <taxon>Dikarya</taxon>
        <taxon>Ascomycota</taxon>
        <taxon>Pezizomycotina</taxon>
        <taxon>Sordariomycetes</taxon>
        <taxon>Sordariomycetidae</taxon>
        <taxon>Sordariales</taxon>
        <taxon>Chaetomiaceae</taxon>
        <taxon>Parachaetomium</taxon>
    </lineage>
</organism>
<dbReference type="GO" id="GO:0008453">
    <property type="term" value="F:alanine-glyoxylate transaminase activity"/>
    <property type="evidence" value="ECO:0007669"/>
    <property type="project" value="UniProtKB-EC"/>
</dbReference>
<evidence type="ECO:0000256" key="1">
    <source>
        <dbReference type="ARBA" id="ARBA00001933"/>
    </source>
</evidence>
<evidence type="ECO:0000256" key="2">
    <source>
        <dbReference type="ARBA" id="ARBA00009236"/>
    </source>
</evidence>
<keyword evidence="4 8" id="KW-0032">Aminotransferase</keyword>
<keyword evidence="5" id="KW-0808">Transferase</keyword>
<proteinExistence type="inferred from homology"/>
<dbReference type="FunFam" id="3.40.640.10:FF:000027">
    <property type="entry name" value="Serine--pyruvate aminotransferase, mitochondrial"/>
    <property type="match status" value="1"/>
</dbReference>
<dbReference type="GO" id="GO:0019265">
    <property type="term" value="P:glycine biosynthetic process, by transamination of glyoxylate"/>
    <property type="evidence" value="ECO:0007669"/>
    <property type="project" value="TreeGrafter"/>
</dbReference>
<evidence type="ECO:0000256" key="3">
    <source>
        <dbReference type="ARBA" id="ARBA00013049"/>
    </source>
</evidence>
<evidence type="ECO:0000256" key="5">
    <source>
        <dbReference type="ARBA" id="ARBA00022679"/>
    </source>
</evidence>
<dbReference type="SUPFAM" id="SSF53383">
    <property type="entry name" value="PLP-dependent transferases"/>
    <property type="match status" value="1"/>
</dbReference>
<feature type="domain" description="Aminotransferase class V" evidence="7">
    <location>
        <begin position="120"/>
        <end position="422"/>
    </location>
</feature>
<dbReference type="FunFam" id="3.90.1150.10:FF:000049">
    <property type="entry name" value="Alanine-glyoxylate aminotransferase 1"/>
    <property type="match status" value="1"/>
</dbReference>